<proteinExistence type="predicted"/>
<evidence type="ECO:0000313" key="2">
    <source>
        <dbReference type="Proteomes" id="UP000655225"/>
    </source>
</evidence>
<comment type="caution">
    <text evidence="1">The sequence shown here is derived from an EMBL/GenBank/DDBJ whole genome shotgun (WGS) entry which is preliminary data.</text>
</comment>
<evidence type="ECO:0000313" key="1">
    <source>
        <dbReference type="EMBL" id="KAF8403360.1"/>
    </source>
</evidence>
<name>A0A834ZCR1_TETSI</name>
<dbReference type="PANTHER" id="PTHR47150:SF7">
    <property type="entry name" value="NUCLEASE"/>
    <property type="match status" value="1"/>
</dbReference>
<reference evidence="1 2" key="1">
    <citation type="submission" date="2020-04" db="EMBL/GenBank/DDBJ databases">
        <title>Plant Genome Project.</title>
        <authorList>
            <person name="Zhang R.-G."/>
        </authorList>
    </citation>
    <scope>NUCLEOTIDE SEQUENCE [LARGE SCALE GENOMIC DNA]</scope>
    <source>
        <strain evidence="1">YNK0</strain>
        <tissue evidence="1">Leaf</tissue>
    </source>
</reference>
<gene>
    <name evidence="1" type="ORF">HHK36_011462</name>
</gene>
<dbReference type="PANTHER" id="PTHR47150">
    <property type="entry name" value="OS12G0169200 PROTEIN"/>
    <property type="match status" value="1"/>
</dbReference>
<accession>A0A834ZCR1</accession>
<dbReference type="AlphaFoldDB" id="A0A834ZCR1"/>
<sequence length="277" mass="32117">MFGVFHTRRDGTFVDQTSEQSHGQMTEMLSQHLECTKSSTARNEVFTKEEQALLIRLYASINSFITHSLEEDDEPKRRGSVPGHIILNCRREECHIRLWNDYFSKNPTFGESLFHRRFQICQSLFLRIVDAIKDHDNYFMQKKYGIDRIGLSTLQKVTTVFRILAYGASADSTDEYVRIGASTTILCMKKFCRAIVEVFGDEYLRTPNANDIARLLKKCEERGFSEMLESLDLMHWAWKNYPMAWAGQYSGHYGSPTIIFEAVYFDLPDSNNDINVL</sequence>
<dbReference type="EMBL" id="JABCRI010000007">
    <property type="protein sequence ID" value="KAF8403360.1"/>
    <property type="molecule type" value="Genomic_DNA"/>
</dbReference>
<keyword evidence="2" id="KW-1185">Reference proteome</keyword>
<dbReference type="OMA" id="KCEERGF"/>
<protein>
    <submittedName>
        <fullName evidence="1">Uncharacterized protein</fullName>
    </submittedName>
</protein>
<dbReference type="Proteomes" id="UP000655225">
    <property type="component" value="Unassembled WGS sequence"/>
</dbReference>
<dbReference type="Pfam" id="PF04827">
    <property type="entry name" value="Plant_tran"/>
    <property type="match status" value="1"/>
</dbReference>
<dbReference type="InterPro" id="IPR006912">
    <property type="entry name" value="Harbinger_derived_prot"/>
</dbReference>
<organism evidence="1 2">
    <name type="scientific">Tetracentron sinense</name>
    <name type="common">Spur-leaf</name>
    <dbReference type="NCBI Taxonomy" id="13715"/>
    <lineage>
        <taxon>Eukaryota</taxon>
        <taxon>Viridiplantae</taxon>
        <taxon>Streptophyta</taxon>
        <taxon>Embryophyta</taxon>
        <taxon>Tracheophyta</taxon>
        <taxon>Spermatophyta</taxon>
        <taxon>Magnoliopsida</taxon>
        <taxon>Trochodendrales</taxon>
        <taxon>Trochodendraceae</taxon>
        <taxon>Tetracentron</taxon>
    </lineage>
</organism>
<dbReference type="OrthoDB" id="674642at2759"/>